<dbReference type="InterPro" id="IPR036638">
    <property type="entry name" value="HLH_DNA-bd_sf"/>
</dbReference>
<evidence type="ECO:0000313" key="11">
    <source>
        <dbReference type="Proteomes" id="UP000821837"/>
    </source>
</evidence>
<comment type="caution">
    <text evidence="10">The sequence shown here is derived from an EMBL/GenBank/DDBJ whole genome shotgun (WGS) entry which is preliminary data.</text>
</comment>
<dbReference type="InterPro" id="IPR011598">
    <property type="entry name" value="bHLH_dom"/>
</dbReference>
<evidence type="ECO:0000259" key="9">
    <source>
        <dbReference type="PROSITE" id="PS50888"/>
    </source>
</evidence>
<feature type="region of interest" description="Disordered" evidence="7">
    <location>
        <begin position="1"/>
        <end position="32"/>
    </location>
</feature>
<dbReference type="InterPro" id="IPR050933">
    <property type="entry name" value="Circadian_TF"/>
</dbReference>
<evidence type="ECO:0000256" key="1">
    <source>
        <dbReference type="ARBA" id="ARBA00004123"/>
    </source>
</evidence>
<evidence type="ECO:0000256" key="3">
    <source>
        <dbReference type="ARBA" id="ARBA00023015"/>
    </source>
</evidence>
<dbReference type="NCBIfam" id="TIGR00229">
    <property type="entry name" value="sensory_box"/>
    <property type="match status" value="1"/>
</dbReference>
<organism evidence="10 11">
    <name type="scientific">Rhipicephalus sanguineus</name>
    <name type="common">Brown dog tick</name>
    <name type="synonym">Ixodes sanguineus</name>
    <dbReference type="NCBI Taxonomy" id="34632"/>
    <lineage>
        <taxon>Eukaryota</taxon>
        <taxon>Metazoa</taxon>
        <taxon>Ecdysozoa</taxon>
        <taxon>Arthropoda</taxon>
        <taxon>Chelicerata</taxon>
        <taxon>Arachnida</taxon>
        <taxon>Acari</taxon>
        <taxon>Parasitiformes</taxon>
        <taxon>Ixodida</taxon>
        <taxon>Ixodoidea</taxon>
        <taxon>Ixodidae</taxon>
        <taxon>Rhipicephalinae</taxon>
        <taxon>Rhipicephalus</taxon>
        <taxon>Rhipicephalus</taxon>
    </lineage>
</organism>
<evidence type="ECO:0000256" key="2">
    <source>
        <dbReference type="ARBA" id="ARBA00022737"/>
    </source>
</evidence>
<accession>A0A9D4Q926</accession>
<dbReference type="GO" id="GO:0046983">
    <property type="term" value="F:protein dimerization activity"/>
    <property type="evidence" value="ECO:0007669"/>
    <property type="project" value="InterPro"/>
</dbReference>
<dbReference type="InterPro" id="IPR000014">
    <property type="entry name" value="PAS"/>
</dbReference>
<evidence type="ECO:0000313" key="10">
    <source>
        <dbReference type="EMBL" id="KAH7970024.1"/>
    </source>
</evidence>
<keyword evidence="5" id="KW-0804">Transcription</keyword>
<dbReference type="Proteomes" id="UP000821837">
    <property type="component" value="Unassembled WGS sequence"/>
</dbReference>
<evidence type="ECO:0000256" key="7">
    <source>
        <dbReference type="SAM" id="MobiDB-lite"/>
    </source>
</evidence>
<dbReference type="GO" id="GO:0003677">
    <property type="term" value="F:DNA binding"/>
    <property type="evidence" value="ECO:0007669"/>
    <property type="project" value="UniProtKB-KW"/>
</dbReference>
<dbReference type="InterPro" id="IPR035965">
    <property type="entry name" value="PAS-like_dom_sf"/>
</dbReference>
<dbReference type="PROSITE" id="PS50112">
    <property type="entry name" value="PAS"/>
    <property type="match status" value="2"/>
</dbReference>
<dbReference type="InterPro" id="IPR013767">
    <property type="entry name" value="PAS_fold"/>
</dbReference>
<feature type="domain" description="BHLH" evidence="9">
    <location>
        <begin position="24"/>
        <end position="77"/>
    </location>
</feature>
<dbReference type="Gene3D" id="4.10.280.10">
    <property type="entry name" value="Helix-loop-helix DNA-binding domain"/>
    <property type="match status" value="1"/>
</dbReference>
<keyword evidence="2" id="KW-0677">Repeat</keyword>
<dbReference type="Pfam" id="PF14598">
    <property type="entry name" value="PAS_11"/>
    <property type="match status" value="1"/>
</dbReference>
<reference evidence="10" key="1">
    <citation type="journal article" date="2020" name="Cell">
        <title>Large-Scale Comparative Analyses of Tick Genomes Elucidate Their Genetic Diversity and Vector Capacities.</title>
        <authorList>
            <consortium name="Tick Genome and Microbiome Consortium (TIGMIC)"/>
            <person name="Jia N."/>
            <person name="Wang J."/>
            <person name="Shi W."/>
            <person name="Du L."/>
            <person name="Sun Y."/>
            <person name="Zhan W."/>
            <person name="Jiang J.F."/>
            <person name="Wang Q."/>
            <person name="Zhang B."/>
            <person name="Ji P."/>
            <person name="Bell-Sakyi L."/>
            <person name="Cui X.M."/>
            <person name="Yuan T.T."/>
            <person name="Jiang B.G."/>
            <person name="Yang W.F."/>
            <person name="Lam T.T."/>
            <person name="Chang Q.C."/>
            <person name="Ding S.J."/>
            <person name="Wang X.J."/>
            <person name="Zhu J.G."/>
            <person name="Ruan X.D."/>
            <person name="Zhao L."/>
            <person name="Wei J.T."/>
            <person name="Ye R.Z."/>
            <person name="Que T.C."/>
            <person name="Du C.H."/>
            <person name="Zhou Y.H."/>
            <person name="Cheng J.X."/>
            <person name="Dai P.F."/>
            <person name="Guo W.B."/>
            <person name="Han X.H."/>
            <person name="Huang E.J."/>
            <person name="Li L.F."/>
            <person name="Wei W."/>
            <person name="Gao Y.C."/>
            <person name="Liu J.Z."/>
            <person name="Shao H.Z."/>
            <person name="Wang X."/>
            <person name="Wang C.C."/>
            <person name="Yang T.C."/>
            <person name="Huo Q.B."/>
            <person name="Li W."/>
            <person name="Chen H.Y."/>
            <person name="Chen S.E."/>
            <person name="Zhou L.G."/>
            <person name="Ni X.B."/>
            <person name="Tian J.H."/>
            <person name="Sheng Y."/>
            <person name="Liu T."/>
            <person name="Pan Y.S."/>
            <person name="Xia L.Y."/>
            <person name="Li J."/>
            <person name="Zhao F."/>
            <person name="Cao W.C."/>
        </authorList>
    </citation>
    <scope>NUCLEOTIDE SEQUENCE</scope>
    <source>
        <strain evidence="10">Rsan-2018</strain>
    </source>
</reference>
<dbReference type="GO" id="GO:0005634">
    <property type="term" value="C:nucleus"/>
    <property type="evidence" value="ECO:0007669"/>
    <property type="project" value="UniProtKB-SubCell"/>
</dbReference>
<dbReference type="VEuPathDB" id="VectorBase:RSAN_028393"/>
<evidence type="ECO:0000256" key="4">
    <source>
        <dbReference type="ARBA" id="ARBA00023125"/>
    </source>
</evidence>
<dbReference type="GO" id="GO:0003700">
    <property type="term" value="F:DNA-binding transcription factor activity"/>
    <property type="evidence" value="ECO:0007669"/>
    <property type="project" value="InterPro"/>
</dbReference>
<keyword evidence="3" id="KW-0805">Transcription regulation</keyword>
<dbReference type="GO" id="GO:0005667">
    <property type="term" value="C:transcription regulator complex"/>
    <property type="evidence" value="ECO:0007669"/>
    <property type="project" value="InterPro"/>
</dbReference>
<name>A0A9D4Q926_RHISA</name>
<proteinExistence type="predicted"/>
<dbReference type="EMBL" id="JABSTV010001248">
    <property type="protein sequence ID" value="KAH7970024.1"/>
    <property type="molecule type" value="Genomic_DNA"/>
</dbReference>
<dbReference type="SUPFAM" id="SSF55785">
    <property type="entry name" value="PYP-like sensor domain (PAS domain)"/>
    <property type="match status" value="2"/>
</dbReference>
<evidence type="ECO:0000259" key="8">
    <source>
        <dbReference type="PROSITE" id="PS50112"/>
    </source>
</evidence>
<dbReference type="PANTHER" id="PTHR23042">
    <property type="entry name" value="CIRCADIAN PROTEIN CLOCK/ARNT/BMAL/PAS"/>
    <property type="match status" value="1"/>
</dbReference>
<comment type="subcellular location">
    <subcellularLocation>
        <location evidence="1">Nucleus</location>
    </subcellularLocation>
</comment>
<dbReference type="GO" id="GO:0005737">
    <property type="term" value="C:cytoplasm"/>
    <property type="evidence" value="ECO:0007669"/>
    <property type="project" value="InterPro"/>
</dbReference>
<dbReference type="PRINTS" id="PR00785">
    <property type="entry name" value="NCTRNSLOCATR"/>
</dbReference>
<dbReference type="AlphaFoldDB" id="A0A9D4Q926"/>
<keyword evidence="11" id="KW-1185">Reference proteome</keyword>
<evidence type="ECO:0000256" key="6">
    <source>
        <dbReference type="ARBA" id="ARBA00023242"/>
    </source>
</evidence>
<reference evidence="10" key="2">
    <citation type="submission" date="2021-09" db="EMBL/GenBank/DDBJ databases">
        <authorList>
            <person name="Jia N."/>
            <person name="Wang J."/>
            <person name="Shi W."/>
            <person name="Du L."/>
            <person name="Sun Y."/>
            <person name="Zhan W."/>
            <person name="Jiang J."/>
            <person name="Wang Q."/>
            <person name="Zhang B."/>
            <person name="Ji P."/>
            <person name="Sakyi L.B."/>
            <person name="Cui X."/>
            <person name="Yuan T."/>
            <person name="Jiang B."/>
            <person name="Yang W."/>
            <person name="Lam T.T.-Y."/>
            <person name="Chang Q."/>
            <person name="Ding S."/>
            <person name="Wang X."/>
            <person name="Zhu J."/>
            <person name="Ruan X."/>
            <person name="Zhao L."/>
            <person name="Wei J."/>
            <person name="Que T."/>
            <person name="Du C."/>
            <person name="Cheng J."/>
            <person name="Dai P."/>
            <person name="Han X."/>
            <person name="Huang E."/>
            <person name="Gao Y."/>
            <person name="Liu J."/>
            <person name="Shao H."/>
            <person name="Ye R."/>
            <person name="Li L."/>
            <person name="Wei W."/>
            <person name="Wang X."/>
            <person name="Wang C."/>
            <person name="Huo Q."/>
            <person name="Li W."/>
            <person name="Guo W."/>
            <person name="Chen H."/>
            <person name="Chen S."/>
            <person name="Zhou L."/>
            <person name="Zhou L."/>
            <person name="Ni X."/>
            <person name="Tian J."/>
            <person name="Zhou Y."/>
            <person name="Sheng Y."/>
            <person name="Liu T."/>
            <person name="Pan Y."/>
            <person name="Xia L."/>
            <person name="Li J."/>
            <person name="Zhao F."/>
            <person name="Cao W."/>
        </authorList>
    </citation>
    <scope>NUCLEOTIDE SEQUENCE</scope>
    <source>
        <strain evidence="10">Rsan-2018</strain>
        <tissue evidence="10">Larvae</tissue>
    </source>
</reference>
<dbReference type="Gene3D" id="3.30.450.20">
    <property type="entry name" value="PAS domain"/>
    <property type="match status" value="2"/>
</dbReference>
<dbReference type="GO" id="GO:0045944">
    <property type="term" value="P:positive regulation of transcription by RNA polymerase II"/>
    <property type="evidence" value="ECO:0007669"/>
    <property type="project" value="UniProtKB-ARBA"/>
</dbReference>
<evidence type="ECO:0000256" key="5">
    <source>
        <dbReference type="ARBA" id="ARBA00023163"/>
    </source>
</evidence>
<dbReference type="SMART" id="SM00353">
    <property type="entry name" value="HLH"/>
    <property type="match status" value="1"/>
</dbReference>
<dbReference type="InterPro" id="IPR001067">
    <property type="entry name" value="Nuc_translocat"/>
</dbReference>
<gene>
    <name evidence="10" type="ORF">HPB52_023913</name>
</gene>
<dbReference type="SMART" id="SM00091">
    <property type="entry name" value="PAS"/>
    <property type="match status" value="2"/>
</dbReference>
<dbReference type="VEuPathDB" id="VectorBase:RSAN_032729"/>
<feature type="domain" description="PAS" evidence="8">
    <location>
        <begin position="273"/>
        <end position="307"/>
    </location>
</feature>
<dbReference type="PROSITE" id="PS50888">
    <property type="entry name" value="BHLH"/>
    <property type="match status" value="1"/>
</dbReference>
<sequence>MSMKSAPSKGPVSSPLACAMESSSSRMQRNFAEKQRRDKLNSYINELANIVPMVSMASKRLDKTSILRLSAAHLRFYQSETYSSCLSYSSEITPLASERGKVTKTKWRPKFLSTDHLKDLLEVVDGFVLVTSTTGKIIYISPSVERFLGHQNIEMIGHSIFTFLHSADVQAVHDCFESLVRGPMQRRGDWISSERCSFFCRIRERSQPRSEVLTYQVIQVVGHLTGPASDKADGPGSNCLFKTFVRLVNTNPYKELSLREACQDEYVTRHKLDGTIIFADHRLSTLTGHLPHEVLGVSAHKYLHPSDMAIAMFAQKQMFASNSGKGVVVYRLRTRDDSFIFLRSSGYLQYDQGTMQMDHFVCINTLMTEEEGQRELQTFFERFSPHITAMSVQELGEFFASYAARRTAKLAGFTEGNATQNPLSLSRLVEPNLYLGSDCLVKIKREPHDLQSDALIHGSEAAHGSWHMSQGFSRVPESIKEDIGADFCGCDELCNEVRKATGCVSDTEDVEIAFEEYALYEADVPVTGMLSDTDIVEMAVNDADDHADEKEP</sequence>
<dbReference type="Pfam" id="PF00010">
    <property type="entry name" value="HLH"/>
    <property type="match status" value="1"/>
</dbReference>
<keyword evidence="6" id="KW-0539">Nucleus</keyword>
<feature type="domain" description="PAS" evidence="8">
    <location>
        <begin position="113"/>
        <end position="183"/>
    </location>
</feature>
<dbReference type="CDD" id="cd00130">
    <property type="entry name" value="PAS"/>
    <property type="match status" value="2"/>
</dbReference>
<dbReference type="SUPFAM" id="SSF47459">
    <property type="entry name" value="HLH, helix-loop-helix DNA-binding domain"/>
    <property type="match status" value="1"/>
</dbReference>
<dbReference type="Pfam" id="PF00989">
    <property type="entry name" value="PAS"/>
    <property type="match status" value="1"/>
</dbReference>
<keyword evidence="4" id="KW-0238">DNA-binding</keyword>
<dbReference type="CDD" id="cd11391">
    <property type="entry name" value="bHLH_PAS"/>
    <property type="match status" value="1"/>
</dbReference>
<protein>
    <submittedName>
        <fullName evidence="10">Uncharacterized protein</fullName>
    </submittedName>
</protein>